<dbReference type="RefSeq" id="WP_340367485.1">
    <property type="nucleotide sequence ID" value="NZ_JBBKZV010000034.1"/>
</dbReference>
<keyword evidence="11" id="KW-1185">Reference proteome</keyword>
<name>A0ABU8W8T2_9BURK</name>
<reference evidence="10 11" key="1">
    <citation type="submission" date="2024-03" db="EMBL/GenBank/DDBJ databases">
        <title>Novel species of the genus Variovorax.</title>
        <authorList>
            <person name="Liu Q."/>
            <person name="Xin Y.-H."/>
        </authorList>
    </citation>
    <scope>NUCLEOTIDE SEQUENCE [LARGE SCALE GENOMIC DNA]</scope>
    <source>
        <strain evidence="10 11">KACC 18501</strain>
    </source>
</reference>
<dbReference type="PROSITE" id="PS50893">
    <property type="entry name" value="ABC_TRANSPORTER_2"/>
    <property type="match status" value="2"/>
</dbReference>
<keyword evidence="1" id="KW-0813">Transport</keyword>
<accession>A0ABU8W8T2</accession>
<dbReference type="Proteomes" id="UP001363010">
    <property type="component" value="Unassembled WGS sequence"/>
</dbReference>
<dbReference type="EMBL" id="JBBKZV010000034">
    <property type="protein sequence ID" value="MEJ8826450.1"/>
    <property type="molecule type" value="Genomic_DNA"/>
</dbReference>
<evidence type="ECO:0000256" key="6">
    <source>
        <dbReference type="ARBA" id="ARBA00022840"/>
    </source>
</evidence>
<dbReference type="CDD" id="cd03215">
    <property type="entry name" value="ABC_Carb_Monos_II"/>
    <property type="match status" value="1"/>
</dbReference>
<dbReference type="GO" id="GO:0005524">
    <property type="term" value="F:ATP binding"/>
    <property type="evidence" value="ECO:0007669"/>
    <property type="project" value="UniProtKB-KW"/>
</dbReference>
<dbReference type="InterPro" id="IPR050107">
    <property type="entry name" value="ABC_carbohydrate_import_ATPase"/>
</dbReference>
<evidence type="ECO:0000256" key="2">
    <source>
        <dbReference type="ARBA" id="ARBA00022475"/>
    </source>
</evidence>
<dbReference type="InterPro" id="IPR003593">
    <property type="entry name" value="AAA+_ATPase"/>
</dbReference>
<feature type="domain" description="ABC transporter" evidence="9">
    <location>
        <begin position="6"/>
        <end position="242"/>
    </location>
</feature>
<feature type="domain" description="ABC transporter" evidence="9">
    <location>
        <begin position="259"/>
        <end position="505"/>
    </location>
</feature>
<gene>
    <name evidence="10" type="ORF">WKW80_31250</name>
</gene>
<keyword evidence="6 10" id="KW-0067">ATP-binding</keyword>
<evidence type="ECO:0000313" key="10">
    <source>
        <dbReference type="EMBL" id="MEJ8826450.1"/>
    </source>
</evidence>
<comment type="caution">
    <text evidence="10">The sequence shown here is derived from an EMBL/GenBank/DDBJ whole genome shotgun (WGS) entry which is preliminary data.</text>
</comment>
<keyword evidence="4" id="KW-0677">Repeat</keyword>
<dbReference type="CDD" id="cd03216">
    <property type="entry name" value="ABC_Carb_Monos_I"/>
    <property type="match status" value="1"/>
</dbReference>
<keyword evidence="3" id="KW-0762">Sugar transport</keyword>
<evidence type="ECO:0000313" key="11">
    <source>
        <dbReference type="Proteomes" id="UP001363010"/>
    </source>
</evidence>
<dbReference type="PANTHER" id="PTHR43790">
    <property type="entry name" value="CARBOHYDRATE TRANSPORT ATP-BINDING PROTEIN MG119-RELATED"/>
    <property type="match status" value="1"/>
</dbReference>
<dbReference type="PROSITE" id="PS00211">
    <property type="entry name" value="ABC_TRANSPORTER_1"/>
    <property type="match status" value="1"/>
</dbReference>
<proteinExistence type="predicted"/>
<evidence type="ECO:0000256" key="5">
    <source>
        <dbReference type="ARBA" id="ARBA00022741"/>
    </source>
</evidence>
<dbReference type="Gene3D" id="3.40.50.300">
    <property type="entry name" value="P-loop containing nucleotide triphosphate hydrolases"/>
    <property type="match status" value="2"/>
</dbReference>
<dbReference type="SUPFAM" id="SSF52540">
    <property type="entry name" value="P-loop containing nucleoside triphosphate hydrolases"/>
    <property type="match status" value="2"/>
</dbReference>
<keyword evidence="7" id="KW-1278">Translocase</keyword>
<keyword evidence="2" id="KW-1003">Cell membrane</keyword>
<sequence>MAAQLLKARGIRKSFPGVKALDGVQLDVVAGEVHALLGENGAGKSTLLKILAGAQPADEGAIEFEGQALSPADTPMLRQRTGIVTIYQEFNLLPALSVAENMYIGREPLRNGLIHWSRLYEDAGKVIRDLGIDLDPRDAVRSLSVAKQQMVEIAKAMTVKARLIVMDEPTAALSGREVAQLLGIIRDLRSRGLGIIYVSHKLNEVKAICDRFTVFRDGRYVTTGAVADATVNDLVRHMVGREVVGVKRRASGVLGEVVLKVEGVSRLKAVSGTSATSLSDMSVHVRAGEIVGFAGLVGAGRTEMARVIFGADPCDSGTVRVLDKQVVLRSPRDGIDAGIVLVPEDRKQQGCFLSHSIRHNMTLPNLGRLSKMRWFVDEAAETRMIEEYRRKLSIKMSSDKAAIGTLSGGNQQKVLLARCMALNPKVLIVDEPTRGIDVGAKAEVHQVLFDMAAQGVAVIVISSELPEVMAVSDRIVTFMNGAITGSTPGSEASEERLMNLMALGTRPEAELALAA</sequence>
<dbReference type="InterPro" id="IPR003439">
    <property type="entry name" value="ABC_transporter-like_ATP-bd"/>
</dbReference>
<dbReference type="PANTHER" id="PTHR43790:SF3">
    <property type="entry name" value="D-ALLOSE IMPORT ATP-BINDING PROTEIN ALSA-RELATED"/>
    <property type="match status" value="1"/>
</dbReference>
<protein>
    <submittedName>
        <fullName evidence="10">Sugar ABC transporter ATP-binding protein</fullName>
    </submittedName>
</protein>
<dbReference type="InterPro" id="IPR017871">
    <property type="entry name" value="ABC_transporter-like_CS"/>
</dbReference>
<organism evidence="10 11">
    <name type="scientific">Variovorax humicola</name>
    <dbReference type="NCBI Taxonomy" id="1769758"/>
    <lineage>
        <taxon>Bacteria</taxon>
        <taxon>Pseudomonadati</taxon>
        <taxon>Pseudomonadota</taxon>
        <taxon>Betaproteobacteria</taxon>
        <taxon>Burkholderiales</taxon>
        <taxon>Comamonadaceae</taxon>
        <taxon>Variovorax</taxon>
    </lineage>
</organism>
<keyword evidence="8" id="KW-0472">Membrane</keyword>
<evidence type="ECO:0000259" key="9">
    <source>
        <dbReference type="PROSITE" id="PS50893"/>
    </source>
</evidence>
<evidence type="ECO:0000256" key="8">
    <source>
        <dbReference type="ARBA" id="ARBA00023136"/>
    </source>
</evidence>
<evidence type="ECO:0000256" key="3">
    <source>
        <dbReference type="ARBA" id="ARBA00022597"/>
    </source>
</evidence>
<dbReference type="SMART" id="SM00382">
    <property type="entry name" value="AAA"/>
    <property type="match status" value="2"/>
</dbReference>
<dbReference type="Pfam" id="PF00005">
    <property type="entry name" value="ABC_tran"/>
    <property type="match status" value="2"/>
</dbReference>
<evidence type="ECO:0000256" key="1">
    <source>
        <dbReference type="ARBA" id="ARBA00022448"/>
    </source>
</evidence>
<evidence type="ECO:0000256" key="7">
    <source>
        <dbReference type="ARBA" id="ARBA00022967"/>
    </source>
</evidence>
<keyword evidence="5" id="KW-0547">Nucleotide-binding</keyword>
<evidence type="ECO:0000256" key="4">
    <source>
        <dbReference type="ARBA" id="ARBA00022737"/>
    </source>
</evidence>
<dbReference type="InterPro" id="IPR027417">
    <property type="entry name" value="P-loop_NTPase"/>
</dbReference>